<feature type="non-terminal residue" evidence="2">
    <location>
        <position position="1"/>
    </location>
</feature>
<accession>A0AA36FYE0</accession>
<dbReference type="Proteomes" id="UP001177023">
    <property type="component" value="Unassembled WGS sequence"/>
</dbReference>
<comment type="caution">
    <text evidence="2">The sequence shown here is derived from an EMBL/GenBank/DDBJ whole genome shotgun (WGS) entry which is preliminary data.</text>
</comment>
<gene>
    <name evidence="2" type="ORF">MSPICULIGERA_LOCUS7829</name>
</gene>
<dbReference type="EMBL" id="CATQJA010002012">
    <property type="protein sequence ID" value="CAJ0569348.1"/>
    <property type="molecule type" value="Genomic_DNA"/>
</dbReference>
<keyword evidence="3" id="KW-1185">Reference proteome</keyword>
<evidence type="ECO:0000313" key="3">
    <source>
        <dbReference type="Proteomes" id="UP001177023"/>
    </source>
</evidence>
<organism evidence="2 3">
    <name type="scientific">Mesorhabditis spiculigera</name>
    <dbReference type="NCBI Taxonomy" id="96644"/>
    <lineage>
        <taxon>Eukaryota</taxon>
        <taxon>Metazoa</taxon>
        <taxon>Ecdysozoa</taxon>
        <taxon>Nematoda</taxon>
        <taxon>Chromadorea</taxon>
        <taxon>Rhabditida</taxon>
        <taxon>Rhabditina</taxon>
        <taxon>Rhabditomorpha</taxon>
        <taxon>Rhabditoidea</taxon>
        <taxon>Rhabditidae</taxon>
        <taxon>Mesorhabditinae</taxon>
        <taxon>Mesorhabditis</taxon>
    </lineage>
</organism>
<evidence type="ECO:0000256" key="1">
    <source>
        <dbReference type="SAM" id="MobiDB-lite"/>
    </source>
</evidence>
<dbReference type="AlphaFoldDB" id="A0AA36FYE0"/>
<proteinExistence type="predicted"/>
<protein>
    <submittedName>
        <fullName evidence="2">Uncharacterized protein</fullName>
    </submittedName>
</protein>
<reference evidence="2" key="1">
    <citation type="submission" date="2023-06" db="EMBL/GenBank/DDBJ databases">
        <authorList>
            <person name="Delattre M."/>
        </authorList>
    </citation>
    <scope>NUCLEOTIDE SEQUENCE</scope>
    <source>
        <strain evidence="2">AF72</strain>
    </source>
</reference>
<feature type="compositionally biased region" description="Basic and acidic residues" evidence="1">
    <location>
        <begin position="219"/>
        <end position="238"/>
    </location>
</feature>
<sequence>MKDRATAYRIALSISTTATELLNDLEDQLELLQLLGHNRTTRSSKLDDAMEVFEVEDFPKPEKDEALRDAGRLEKLLKAASAKIRPLGSGTTKEKSKKLSNKKMELLAKLKKRNGFGSADLKRVHSIDLTAAIANGEKQLKVPDSKFGPKKGQKKTDEEEIFYYFEELEDSTTSTSTTTTTTTITSEKPTKTPDFESIIQQIVTLKSGRRFVVRRRKMSKQEMAERFSRAESGHETRPDATSPISEIDEKSATTTVTLEAASVASESYDSEPTTPEIRKMTSETQRIRIRTRNRSDRKTGETGRHGFYDANYGKLGLKLKLEQKLSFFRRSSICSSPVGAIGWGGRR</sequence>
<feature type="region of interest" description="Disordered" evidence="1">
    <location>
        <begin position="217"/>
        <end position="285"/>
    </location>
</feature>
<feature type="compositionally biased region" description="Polar residues" evidence="1">
    <location>
        <begin position="264"/>
        <end position="273"/>
    </location>
</feature>
<name>A0AA36FYE0_9BILA</name>
<evidence type="ECO:0000313" key="2">
    <source>
        <dbReference type="EMBL" id="CAJ0569348.1"/>
    </source>
</evidence>